<organism evidence="13 14">
    <name type="scientific">Amycolatopsis taiwanensis</name>
    <dbReference type="NCBI Taxonomy" id="342230"/>
    <lineage>
        <taxon>Bacteria</taxon>
        <taxon>Bacillati</taxon>
        <taxon>Actinomycetota</taxon>
        <taxon>Actinomycetes</taxon>
        <taxon>Pseudonocardiales</taxon>
        <taxon>Pseudonocardiaceae</taxon>
        <taxon>Amycolatopsis</taxon>
    </lineage>
</organism>
<feature type="region of interest" description="Disordered" evidence="10">
    <location>
        <begin position="649"/>
        <end position="798"/>
    </location>
</feature>
<dbReference type="RefSeq" id="WP_084143484.1">
    <property type="nucleotide sequence ID" value="NZ_BSTI01000002.1"/>
</dbReference>
<feature type="domain" description="Histidine kinase/HSP90-like ATPase" evidence="12">
    <location>
        <begin position="529"/>
        <end position="642"/>
    </location>
</feature>
<comment type="catalytic activity">
    <reaction evidence="1">
        <text>ATP + protein L-histidine = ADP + protein N-phospho-L-histidine.</text>
        <dbReference type="EC" id="2.7.13.3"/>
    </reaction>
</comment>
<evidence type="ECO:0000256" key="6">
    <source>
        <dbReference type="ARBA" id="ARBA00022692"/>
    </source>
</evidence>
<keyword evidence="8 11" id="KW-1133">Transmembrane helix</keyword>
<evidence type="ECO:0000256" key="2">
    <source>
        <dbReference type="ARBA" id="ARBA00004370"/>
    </source>
</evidence>
<keyword evidence="6 11" id="KW-0812">Transmembrane</keyword>
<dbReference type="AlphaFoldDB" id="A0A9W6QVA7"/>
<keyword evidence="9" id="KW-0902">Two-component regulatory system</keyword>
<keyword evidence="4" id="KW-0597">Phosphoprotein</keyword>
<keyword evidence="7 13" id="KW-0418">Kinase</keyword>
<dbReference type="Gene3D" id="6.10.340.10">
    <property type="match status" value="1"/>
</dbReference>
<proteinExistence type="predicted"/>
<sequence>MRESTPAQPRAGTRLKNLTGIGGGRSIRTRVLAIALIPSVLLLITGAVVAGSLVSSGLAARNWAHLLKSGIEPIVAWQSTLRQERDVSLRAVAGDRQARADLPRVRQNTDIGLSQMKGLADTAGQLNPESVAKTNAEFGALILRMPAVRDGIDKSQISADEVDAEFAGLGRAPMNGIADSARTAYDPGAAREHITTVDLFRVMEAHSSANSVATVLVTRPQLTLAERVSLARFVGSYRQQLENQVSRLPDGELAIYNRLISSDAWRTATTAEDALSTTGTLPMTVASFRDAESQVADELLRMWHDQFNYGTDLAADAANTTLWQSIVAGAIALVAAIGGFLVSIRLANALVRRLRRLRSKTLELAEVKLPALVERLHAGEQVDVNTEVTPIDRGRDEIGQVAEAFNAAERTAIAAATAEAKTRGGFNKVFLDIAHRSQIVVHRQLELLDVAEAKQNDPEHLELLFQLDHLTTAARRNAENLVILGGGQPGRKWRKPVALEEIVRSAISETEDFARVSAVRLPEAKVIGSAVADIVHLLAELVDNATSFSPPDSPVAVRGNVVGKGVAVEIEDQGLGIAFEERERLNERLINPPDFQEMALAGQRSLGLFVIGQLARKHGIVVNLVDSAYGGIKAIVLIPTKVLDTGELQKDEPSADDASAEPTPARPGRHARVPLFVPGPAQDPTPGMSRPSDDPRLWPQEEPSADRLPPAPRERAVEERSPSASRAGVAVASSGRKPLPRRRRQEHLAPQLQAEPPSTPDSAAGAPAQLRSPDQARTAMTAFQRGTWQARKSRENAQ</sequence>
<evidence type="ECO:0000259" key="12">
    <source>
        <dbReference type="SMART" id="SM00387"/>
    </source>
</evidence>
<dbReference type="EC" id="2.7.13.3" evidence="3"/>
<evidence type="ECO:0000256" key="7">
    <source>
        <dbReference type="ARBA" id="ARBA00022777"/>
    </source>
</evidence>
<dbReference type="InterPro" id="IPR013587">
    <property type="entry name" value="Nitrate/nitrite_sensing"/>
</dbReference>
<gene>
    <name evidence="13" type="ORF">Atai01_08480</name>
</gene>
<feature type="compositionally biased region" description="Low complexity" evidence="10">
    <location>
        <begin position="723"/>
        <end position="736"/>
    </location>
</feature>
<dbReference type="Proteomes" id="UP001165136">
    <property type="component" value="Unassembled WGS sequence"/>
</dbReference>
<keyword evidence="11" id="KW-0472">Membrane</keyword>
<comment type="subcellular location">
    <subcellularLocation>
        <location evidence="2">Membrane</location>
    </subcellularLocation>
</comment>
<dbReference type="InterPro" id="IPR036890">
    <property type="entry name" value="HATPase_C_sf"/>
</dbReference>
<accession>A0A9W6QVA7</accession>
<evidence type="ECO:0000256" key="1">
    <source>
        <dbReference type="ARBA" id="ARBA00000085"/>
    </source>
</evidence>
<evidence type="ECO:0000313" key="14">
    <source>
        <dbReference type="Proteomes" id="UP001165136"/>
    </source>
</evidence>
<evidence type="ECO:0000256" key="8">
    <source>
        <dbReference type="ARBA" id="ARBA00022989"/>
    </source>
</evidence>
<feature type="compositionally biased region" description="Basic and acidic residues" evidence="10">
    <location>
        <begin position="712"/>
        <end position="721"/>
    </location>
</feature>
<dbReference type="InterPro" id="IPR003594">
    <property type="entry name" value="HATPase_dom"/>
</dbReference>
<evidence type="ECO:0000256" key="4">
    <source>
        <dbReference type="ARBA" id="ARBA00022553"/>
    </source>
</evidence>
<dbReference type="InterPro" id="IPR050428">
    <property type="entry name" value="TCS_sensor_his_kinase"/>
</dbReference>
<evidence type="ECO:0000256" key="3">
    <source>
        <dbReference type="ARBA" id="ARBA00012438"/>
    </source>
</evidence>
<dbReference type="Gene3D" id="3.30.565.10">
    <property type="entry name" value="Histidine kinase-like ATPase, C-terminal domain"/>
    <property type="match status" value="1"/>
</dbReference>
<comment type="caution">
    <text evidence="13">The sequence shown here is derived from an EMBL/GenBank/DDBJ whole genome shotgun (WGS) entry which is preliminary data.</text>
</comment>
<feature type="transmembrane region" description="Helical" evidence="11">
    <location>
        <begin position="31"/>
        <end position="54"/>
    </location>
</feature>
<dbReference type="Pfam" id="PF00672">
    <property type="entry name" value="HAMP"/>
    <property type="match status" value="1"/>
</dbReference>
<evidence type="ECO:0000313" key="13">
    <source>
        <dbReference type="EMBL" id="GLY64229.1"/>
    </source>
</evidence>
<evidence type="ECO:0000256" key="10">
    <source>
        <dbReference type="SAM" id="MobiDB-lite"/>
    </source>
</evidence>
<dbReference type="SMART" id="SM00387">
    <property type="entry name" value="HATPase_c"/>
    <property type="match status" value="1"/>
</dbReference>
<reference evidence="13" key="1">
    <citation type="submission" date="2023-03" db="EMBL/GenBank/DDBJ databases">
        <title>Amycolatopsis taiwanensis NBRC 103393.</title>
        <authorList>
            <person name="Ichikawa N."/>
            <person name="Sato H."/>
            <person name="Tonouchi N."/>
        </authorList>
    </citation>
    <scope>NUCLEOTIDE SEQUENCE</scope>
    <source>
        <strain evidence="13">NBRC 103393</strain>
    </source>
</reference>
<dbReference type="GO" id="GO:0000160">
    <property type="term" value="P:phosphorelay signal transduction system"/>
    <property type="evidence" value="ECO:0007669"/>
    <property type="project" value="UniProtKB-KW"/>
</dbReference>
<name>A0A9W6QVA7_9PSEU</name>
<evidence type="ECO:0000256" key="9">
    <source>
        <dbReference type="ARBA" id="ARBA00023012"/>
    </source>
</evidence>
<dbReference type="InterPro" id="IPR003660">
    <property type="entry name" value="HAMP_dom"/>
</dbReference>
<dbReference type="Pfam" id="PF02518">
    <property type="entry name" value="HATPase_c"/>
    <property type="match status" value="1"/>
</dbReference>
<dbReference type="SUPFAM" id="SSF55874">
    <property type="entry name" value="ATPase domain of HSP90 chaperone/DNA topoisomerase II/histidine kinase"/>
    <property type="match status" value="1"/>
</dbReference>
<evidence type="ECO:0000256" key="5">
    <source>
        <dbReference type="ARBA" id="ARBA00022679"/>
    </source>
</evidence>
<dbReference type="PANTHER" id="PTHR45436:SF5">
    <property type="entry name" value="SENSOR HISTIDINE KINASE TRCS"/>
    <property type="match status" value="1"/>
</dbReference>
<protein>
    <recommendedName>
        <fullName evidence="3">histidine kinase</fullName>
        <ecNumber evidence="3">2.7.13.3</ecNumber>
    </recommendedName>
</protein>
<dbReference type="Pfam" id="PF08376">
    <property type="entry name" value="NIT"/>
    <property type="match status" value="1"/>
</dbReference>
<dbReference type="PANTHER" id="PTHR45436">
    <property type="entry name" value="SENSOR HISTIDINE KINASE YKOH"/>
    <property type="match status" value="1"/>
</dbReference>
<dbReference type="GO" id="GO:0005886">
    <property type="term" value="C:plasma membrane"/>
    <property type="evidence" value="ECO:0007669"/>
    <property type="project" value="TreeGrafter"/>
</dbReference>
<evidence type="ECO:0000256" key="11">
    <source>
        <dbReference type="SAM" id="Phobius"/>
    </source>
</evidence>
<keyword evidence="5" id="KW-0808">Transferase</keyword>
<keyword evidence="14" id="KW-1185">Reference proteome</keyword>
<dbReference type="GO" id="GO:0004673">
    <property type="term" value="F:protein histidine kinase activity"/>
    <property type="evidence" value="ECO:0007669"/>
    <property type="project" value="UniProtKB-EC"/>
</dbReference>
<dbReference type="EMBL" id="BSTI01000002">
    <property type="protein sequence ID" value="GLY64229.1"/>
    <property type="molecule type" value="Genomic_DNA"/>
</dbReference>